<comment type="similarity">
    <text evidence="1">Belongs to the thioredoxin family. DsbA subfamily.</text>
</comment>
<organism evidence="8 9">
    <name type="scientific">Ornithinimicrobium humiphilum</name>
    <dbReference type="NCBI Taxonomy" id="125288"/>
    <lineage>
        <taxon>Bacteria</taxon>
        <taxon>Bacillati</taxon>
        <taxon>Actinomycetota</taxon>
        <taxon>Actinomycetes</taxon>
        <taxon>Micrococcales</taxon>
        <taxon>Ornithinimicrobiaceae</taxon>
        <taxon>Ornithinimicrobium</taxon>
    </lineage>
</organism>
<dbReference type="RefSeq" id="WP_141818534.1">
    <property type="nucleotide sequence ID" value="NZ_BAAAIL010000004.1"/>
</dbReference>
<sequence>MPRPPAPEVKQVRAGGPPAALIGGVVVLVVALIAVLVWAATRGGGLDAEGSVSSLPEGGGVVVGPGVDADVPQVRLYEDFQCPWCGRLESSIGEALTDRAEAGEITMTYQIMSFLDGSLGNDSSVRAANAALCADDAGAFVPFHAAVFSDMGQEGQGYTDAQILGWAEGAGISGGDLETFQQCTADQTYADYVEAMQERANRDGVTGTPTLVVNGTTLSNEEMSQLMQDPSSLDAILEAHS</sequence>
<keyword evidence="6" id="KW-1133">Transmembrane helix</keyword>
<keyword evidence="9" id="KW-1185">Reference proteome</keyword>
<evidence type="ECO:0000259" key="7">
    <source>
        <dbReference type="Pfam" id="PF13462"/>
    </source>
</evidence>
<dbReference type="Gene3D" id="3.40.30.10">
    <property type="entry name" value="Glutaredoxin"/>
    <property type="match status" value="1"/>
</dbReference>
<dbReference type="GO" id="GO:0016491">
    <property type="term" value="F:oxidoreductase activity"/>
    <property type="evidence" value="ECO:0007669"/>
    <property type="project" value="UniProtKB-KW"/>
</dbReference>
<reference evidence="8 9" key="1">
    <citation type="submission" date="2019-06" db="EMBL/GenBank/DDBJ databases">
        <title>Sequencing the genomes of 1000 actinobacteria strains.</title>
        <authorList>
            <person name="Klenk H.-P."/>
        </authorList>
    </citation>
    <scope>NUCLEOTIDE SEQUENCE [LARGE SCALE GENOMIC DNA]</scope>
    <source>
        <strain evidence="8 9">DSM 12362</strain>
    </source>
</reference>
<dbReference type="AlphaFoldDB" id="A0A543KPK4"/>
<proteinExistence type="inferred from homology"/>
<dbReference type="InterPro" id="IPR036249">
    <property type="entry name" value="Thioredoxin-like_sf"/>
</dbReference>
<dbReference type="InterPro" id="IPR012336">
    <property type="entry name" value="Thioredoxin-like_fold"/>
</dbReference>
<feature type="transmembrane region" description="Helical" evidence="6">
    <location>
        <begin position="20"/>
        <end position="40"/>
    </location>
</feature>
<evidence type="ECO:0000256" key="4">
    <source>
        <dbReference type="ARBA" id="ARBA00023157"/>
    </source>
</evidence>
<keyword evidence="4" id="KW-1015">Disulfide bond</keyword>
<gene>
    <name evidence="8" type="ORF">FB476_1891</name>
</gene>
<dbReference type="SUPFAM" id="SSF52833">
    <property type="entry name" value="Thioredoxin-like"/>
    <property type="match status" value="1"/>
</dbReference>
<evidence type="ECO:0000256" key="5">
    <source>
        <dbReference type="ARBA" id="ARBA00023284"/>
    </source>
</evidence>
<comment type="caution">
    <text evidence="8">The sequence shown here is derived from an EMBL/GenBank/DDBJ whole genome shotgun (WGS) entry which is preliminary data.</text>
</comment>
<keyword evidence="6" id="KW-0472">Membrane</keyword>
<dbReference type="CDD" id="cd02972">
    <property type="entry name" value="DsbA_family"/>
    <property type="match status" value="1"/>
</dbReference>
<keyword evidence="6" id="KW-0812">Transmembrane</keyword>
<dbReference type="EMBL" id="VFPU01000001">
    <property type="protein sequence ID" value="TQM96996.1"/>
    <property type="molecule type" value="Genomic_DNA"/>
</dbReference>
<evidence type="ECO:0000313" key="8">
    <source>
        <dbReference type="EMBL" id="TQM96996.1"/>
    </source>
</evidence>
<evidence type="ECO:0000256" key="6">
    <source>
        <dbReference type="SAM" id="Phobius"/>
    </source>
</evidence>
<evidence type="ECO:0000256" key="3">
    <source>
        <dbReference type="ARBA" id="ARBA00023002"/>
    </source>
</evidence>
<accession>A0A543KPK4</accession>
<keyword evidence="2" id="KW-0732">Signal</keyword>
<keyword evidence="8" id="KW-0413">Isomerase</keyword>
<feature type="domain" description="Thioredoxin-like fold" evidence="7">
    <location>
        <begin position="73"/>
        <end position="222"/>
    </location>
</feature>
<keyword evidence="5" id="KW-0676">Redox-active center</keyword>
<dbReference type="OrthoDB" id="117402at2"/>
<dbReference type="Pfam" id="PF13462">
    <property type="entry name" value="Thioredoxin_4"/>
    <property type="match status" value="1"/>
</dbReference>
<evidence type="ECO:0000313" key="9">
    <source>
        <dbReference type="Proteomes" id="UP000315133"/>
    </source>
</evidence>
<name>A0A543KPK4_9MICO</name>
<protein>
    <submittedName>
        <fullName evidence="8">Protein-disulfide isomerase</fullName>
    </submittedName>
</protein>
<dbReference type="PANTHER" id="PTHR13887:SF14">
    <property type="entry name" value="DISULFIDE BOND FORMATION PROTEIN D"/>
    <property type="match status" value="1"/>
</dbReference>
<evidence type="ECO:0000256" key="1">
    <source>
        <dbReference type="ARBA" id="ARBA00005791"/>
    </source>
</evidence>
<keyword evidence="3" id="KW-0560">Oxidoreductase</keyword>
<evidence type="ECO:0000256" key="2">
    <source>
        <dbReference type="ARBA" id="ARBA00022729"/>
    </source>
</evidence>
<dbReference type="GO" id="GO:0016853">
    <property type="term" value="F:isomerase activity"/>
    <property type="evidence" value="ECO:0007669"/>
    <property type="project" value="UniProtKB-KW"/>
</dbReference>
<dbReference type="PANTHER" id="PTHR13887">
    <property type="entry name" value="GLUTATHIONE S-TRANSFERASE KAPPA"/>
    <property type="match status" value="1"/>
</dbReference>
<dbReference type="Proteomes" id="UP000315133">
    <property type="component" value="Unassembled WGS sequence"/>
</dbReference>